<dbReference type="RefSeq" id="WP_115737226.1">
    <property type="nucleotide sequence ID" value="NZ_JABTYD010000006.1"/>
</dbReference>
<reference evidence="2 3" key="1">
    <citation type="submission" date="2018-01" db="EMBL/GenBank/DDBJ databases">
        <authorList>
            <person name="Clerissi C."/>
        </authorList>
    </citation>
    <scope>NUCLEOTIDE SEQUENCE [LARGE SCALE GENOMIC DNA]</scope>
    <source>
        <strain evidence="2">Cupriavidus taiwanensis STM 6021</strain>
    </source>
</reference>
<accession>A0A7Z7JI81</accession>
<evidence type="ECO:0000313" key="2">
    <source>
        <dbReference type="EMBL" id="SPC25918.1"/>
    </source>
</evidence>
<organism evidence="2 3">
    <name type="scientific">Cupriavidus taiwanensis</name>
    <dbReference type="NCBI Taxonomy" id="164546"/>
    <lineage>
        <taxon>Bacteria</taxon>
        <taxon>Pseudomonadati</taxon>
        <taxon>Pseudomonadota</taxon>
        <taxon>Betaproteobacteria</taxon>
        <taxon>Burkholderiales</taxon>
        <taxon>Burkholderiaceae</taxon>
        <taxon>Cupriavidus</taxon>
    </lineage>
</organism>
<evidence type="ECO:0000256" key="1">
    <source>
        <dbReference type="SAM" id="Phobius"/>
    </source>
</evidence>
<keyword evidence="1" id="KW-0812">Transmembrane</keyword>
<evidence type="ECO:0000313" key="3">
    <source>
        <dbReference type="Proteomes" id="UP000257139"/>
    </source>
</evidence>
<dbReference type="Proteomes" id="UP000257139">
    <property type="component" value="Unassembled WGS sequence"/>
</dbReference>
<keyword evidence="1" id="KW-1133">Transmembrane helix</keyword>
<name>A0A7Z7JI81_9BURK</name>
<protein>
    <submittedName>
        <fullName evidence="2">Uncharacterized protein</fullName>
    </submittedName>
</protein>
<feature type="transmembrane region" description="Helical" evidence="1">
    <location>
        <begin position="75"/>
        <end position="93"/>
    </location>
</feature>
<gene>
    <name evidence="2" type="ORF">CBM2594_U20105</name>
</gene>
<comment type="caution">
    <text evidence="2">The sequence shown here is derived from an EMBL/GenBank/DDBJ whole genome shotgun (WGS) entry which is preliminary data.</text>
</comment>
<proteinExistence type="predicted"/>
<keyword evidence="1" id="KW-0472">Membrane</keyword>
<dbReference type="EMBL" id="OGUU01000049">
    <property type="protein sequence ID" value="SPC25918.1"/>
    <property type="molecule type" value="Genomic_DNA"/>
</dbReference>
<dbReference type="AlphaFoldDB" id="A0A7Z7JI81"/>
<sequence>MSLETLHTKAARSLARLRQVPVRCAAWIFRVDLELALEMHAWLNQGTPGPMPEHFMRGNAAPCFALTSIAARKPVVFWGALVAIPALPVLLLLRWV</sequence>